<gene>
    <name evidence="1" type="ORF">A6M23_09990</name>
    <name evidence="2" type="ORF">A6P07_03660</name>
</gene>
<proteinExistence type="predicted"/>
<evidence type="ECO:0000313" key="1">
    <source>
        <dbReference type="EMBL" id="OCX72373.1"/>
    </source>
</evidence>
<dbReference type="SUPFAM" id="SSF75708">
    <property type="entry name" value="Chemotaxis phosphatase CheZ"/>
    <property type="match status" value="1"/>
</dbReference>
<sequence>MTTQNPLDPNRLLSEAELLLREGLKRIANTAEENLSGAQNPLEEALRLTEEQTMATLAAVERAQDAVSTIRNTHNSYIDEPLKHIESALLVILASQQGQDLAGQRLKKAITLLQAVEERIRLTLAEAGMESASDITEENAATAEANPSINQEEVDSLLAELGI</sequence>
<dbReference type="eggNOG" id="COG3143">
    <property type="taxonomic scope" value="Bacteria"/>
</dbReference>
<name>A0A1C2JNL5_ACITH</name>
<evidence type="ECO:0000313" key="3">
    <source>
        <dbReference type="Proteomes" id="UP000094893"/>
    </source>
</evidence>
<dbReference type="Proteomes" id="UP000095008">
    <property type="component" value="Unassembled WGS sequence"/>
</dbReference>
<organism evidence="1 4">
    <name type="scientific">Acidithiobacillus thiooxidans</name>
    <name type="common">Thiobacillus thiooxidans</name>
    <dbReference type="NCBI Taxonomy" id="930"/>
    <lineage>
        <taxon>Bacteria</taxon>
        <taxon>Pseudomonadati</taxon>
        <taxon>Pseudomonadota</taxon>
        <taxon>Acidithiobacillia</taxon>
        <taxon>Acidithiobacillales</taxon>
        <taxon>Acidithiobacillaceae</taxon>
        <taxon>Acidithiobacillus</taxon>
    </lineage>
</organism>
<accession>A0A1C2JNL5</accession>
<reference evidence="1 3" key="1">
    <citation type="journal article" date="2016" name="Int. J. Mol. Sci.">
        <title>Comparative genomics of the extreme acidophile Acidithiobacillus thiooxidans reveals intraspecific divergence and niche adaptation.</title>
        <authorList>
            <person name="Zhang X."/>
            <person name="Feng X."/>
            <person name="Tao J."/>
            <person name="Ma L."/>
            <person name="Xiao Y."/>
            <person name="Liang Y."/>
            <person name="Liu X."/>
            <person name="Yin H."/>
        </authorList>
    </citation>
    <scope>NUCLEOTIDE SEQUENCE [LARGE SCALE GENOMIC DNA]</scope>
    <source>
        <strain evidence="2 3">A02</strain>
        <strain evidence="1">DXS-W</strain>
    </source>
</reference>
<dbReference type="GO" id="GO:0003824">
    <property type="term" value="F:catalytic activity"/>
    <property type="evidence" value="ECO:0007669"/>
    <property type="project" value="InterPro"/>
</dbReference>
<dbReference type="Proteomes" id="UP000094893">
    <property type="component" value="Unassembled WGS sequence"/>
</dbReference>
<dbReference type="STRING" id="930.GCA_002079865_03265"/>
<dbReference type="GO" id="GO:0050920">
    <property type="term" value="P:regulation of chemotaxis"/>
    <property type="evidence" value="ECO:0007669"/>
    <property type="project" value="InterPro"/>
</dbReference>
<comment type="caution">
    <text evidence="1">The sequence shown here is derived from an EMBL/GenBank/DDBJ whole genome shotgun (WGS) entry which is preliminary data.</text>
</comment>
<dbReference type="RefSeq" id="WP_010640346.1">
    <property type="nucleotide sequence ID" value="NZ_JABBDT010000030.1"/>
</dbReference>
<dbReference type="AlphaFoldDB" id="A0A1C2JNL5"/>
<dbReference type="GO" id="GO:0009288">
    <property type="term" value="C:bacterial-type flagellum"/>
    <property type="evidence" value="ECO:0007669"/>
    <property type="project" value="InterPro"/>
</dbReference>
<dbReference type="OrthoDB" id="9773007at2"/>
<dbReference type="Pfam" id="PF04344">
    <property type="entry name" value="CheZ"/>
    <property type="match status" value="1"/>
</dbReference>
<protein>
    <submittedName>
        <fullName evidence="1">Uncharacterized protein</fullName>
    </submittedName>
</protein>
<dbReference type="EMBL" id="LWSA01000031">
    <property type="protein sequence ID" value="OCX75988.1"/>
    <property type="molecule type" value="Genomic_DNA"/>
</dbReference>
<dbReference type="InterPro" id="IPR007439">
    <property type="entry name" value="Chemotax_Pase_CheZ"/>
</dbReference>
<dbReference type="Gene3D" id="1.10.287.500">
    <property type="entry name" value="Helix hairpin bin"/>
    <property type="match status" value="1"/>
</dbReference>
<evidence type="ECO:0000313" key="4">
    <source>
        <dbReference type="Proteomes" id="UP000095008"/>
    </source>
</evidence>
<dbReference type="EMBL" id="LWRY01000111">
    <property type="protein sequence ID" value="OCX72373.1"/>
    <property type="molecule type" value="Genomic_DNA"/>
</dbReference>
<keyword evidence="4" id="KW-1185">Reference proteome</keyword>
<evidence type="ECO:0000313" key="2">
    <source>
        <dbReference type="EMBL" id="OCX75988.1"/>
    </source>
</evidence>